<dbReference type="Proteomes" id="UP000249720">
    <property type="component" value="Unassembled WGS sequence"/>
</dbReference>
<accession>A0A2W7RPX2</accession>
<evidence type="ECO:0000313" key="1">
    <source>
        <dbReference type="EMBL" id="PZX60550.1"/>
    </source>
</evidence>
<comment type="caution">
    <text evidence="1">The sequence shown here is derived from an EMBL/GenBank/DDBJ whole genome shotgun (WGS) entry which is preliminary data.</text>
</comment>
<reference evidence="1 2" key="1">
    <citation type="submission" date="2018-06" db="EMBL/GenBank/DDBJ databases">
        <title>Genomic Encyclopedia of Archaeal and Bacterial Type Strains, Phase II (KMG-II): from individual species to whole genera.</title>
        <authorList>
            <person name="Goeker M."/>
        </authorList>
    </citation>
    <scope>NUCLEOTIDE SEQUENCE [LARGE SCALE GENOMIC DNA]</scope>
    <source>
        <strain evidence="1 2">DSM 23241</strain>
    </source>
</reference>
<gene>
    <name evidence="1" type="ORF">LX80_02569</name>
</gene>
<evidence type="ECO:0000313" key="2">
    <source>
        <dbReference type="Proteomes" id="UP000249720"/>
    </source>
</evidence>
<proteinExistence type="predicted"/>
<dbReference type="AlphaFoldDB" id="A0A2W7RPX2"/>
<organism evidence="1 2">
    <name type="scientific">Hydrotalea sandarakina</name>
    <dbReference type="NCBI Taxonomy" id="1004304"/>
    <lineage>
        <taxon>Bacteria</taxon>
        <taxon>Pseudomonadati</taxon>
        <taxon>Bacteroidota</taxon>
        <taxon>Chitinophagia</taxon>
        <taxon>Chitinophagales</taxon>
        <taxon>Chitinophagaceae</taxon>
        <taxon>Hydrotalea</taxon>
    </lineage>
</organism>
<dbReference type="RefSeq" id="WP_111297061.1">
    <property type="nucleotide sequence ID" value="NZ_QKZV01000010.1"/>
</dbReference>
<dbReference type="OrthoDB" id="1121837at2"/>
<name>A0A2W7RPX2_9BACT</name>
<sequence length="101" mass="12037">MIIYNITSHIATPIISDWLQWMKAEHIPAIMQTGCFEQYQWVELLETDESEGKTYAIQFYAPSIAQVKRFRNEFERLLHEEIQQKWGQQMLSFSTVMQVVH</sequence>
<dbReference type="EMBL" id="QKZV01000010">
    <property type="protein sequence ID" value="PZX60550.1"/>
    <property type="molecule type" value="Genomic_DNA"/>
</dbReference>
<dbReference type="InterPro" id="IPR025563">
    <property type="entry name" value="DUF4286"/>
</dbReference>
<protein>
    <submittedName>
        <fullName evidence="1">Uncharacterized protein DUF4286</fullName>
    </submittedName>
</protein>
<keyword evidence="2" id="KW-1185">Reference proteome</keyword>
<dbReference type="Pfam" id="PF14114">
    <property type="entry name" value="DUF4286"/>
    <property type="match status" value="1"/>
</dbReference>